<dbReference type="EMBL" id="LLXI01000075">
    <property type="protein sequence ID" value="PKY39749.1"/>
    <property type="molecule type" value="Genomic_DNA"/>
</dbReference>
<dbReference type="VEuPathDB" id="FungiDB:RhiirFUN_009491"/>
<dbReference type="PROSITE" id="PS00107">
    <property type="entry name" value="PROTEIN_KINASE_ATP"/>
    <property type="match status" value="1"/>
</dbReference>
<protein>
    <recommendedName>
        <fullName evidence="3">DUF6826 domain-containing protein</fullName>
    </recommendedName>
</protein>
<dbReference type="VEuPathDB" id="FungiDB:RhiirFUN_012136"/>
<dbReference type="Gene3D" id="3.30.200.20">
    <property type="entry name" value="Phosphorylase Kinase, domain 1"/>
    <property type="match status" value="1"/>
</dbReference>
<dbReference type="VEuPathDB" id="FungiDB:FUN_000610"/>
<evidence type="ECO:0000313" key="4">
    <source>
        <dbReference type="EMBL" id="PKY39749.1"/>
    </source>
</evidence>
<dbReference type="VEuPathDB" id="FungiDB:RhiirA1_522237"/>
<comment type="caution">
    <text evidence="4">The sequence shown here is derived from an EMBL/GenBank/DDBJ whole genome shotgun (WGS) entry which is preliminary data.</text>
</comment>
<keyword evidence="1" id="KW-0067">ATP-binding</keyword>
<accession>A0A2I1FZD8</accession>
<dbReference type="AlphaFoldDB" id="A0A2I1FZD8"/>
<feature type="region of interest" description="Disordered" evidence="2">
    <location>
        <begin position="146"/>
        <end position="165"/>
    </location>
</feature>
<keyword evidence="1" id="KW-0547">Nucleotide-binding</keyword>
<dbReference type="GO" id="GO:0005524">
    <property type="term" value="F:ATP binding"/>
    <property type="evidence" value="ECO:0007669"/>
    <property type="project" value="UniProtKB-UniRule"/>
</dbReference>
<evidence type="ECO:0000256" key="1">
    <source>
        <dbReference type="PROSITE-ProRule" id="PRU10141"/>
    </source>
</evidence>
<evidence type="ECO:0000259" key="3">
    <source>
        <dbReference type="Pfam" id="PF20713"/>
    </source>
</evidence>
<feature type="binding site" evidence="1">
    <location>
        <position position="372"/>
    </location>
    <ligand>
        <name>ATP</name>
        <dbReference type="ChEBI" id="CHEBI:30616"/>
    </ligand>
</feature>
<dbReference type="InterPro" id="IPR013761">
    <property type="entry name" value="SAM/pointed_sf"/>
</dbReference>
<feature type="domain" description="DUF6826" evidence="3">
    <location>
        <begin position="165"/>
        <end position="257"/>
    </location>
</feature>
<dbReference type="VEuPathDB" id="FungiDB:RhiirA1_446853"/>
<gene>
    <name evidence="4" type="ORF">RhiirA4_440254</name>
</gene>
<dbReference type="InterPro" id="IPR017441">
    <property type="entry name" value="Protein_kinase_ATP_BS"/>
</dbReference>
<organism evidence="4 5">
    <name type="scientific">Rhizophagus irregularis</name>
    <dbReference type="NCBI Taxonomy" id="588596"/>
    <lineage>
        <taxon>Eukaryota</taxon>
        <taxon>Fungi</taxon>
        <taxon>Fungi incertae sedis</taxon>
        <taxon>Mucoromycota</taxon>
        <taxon>Glomeromycotina</taxon>
        <taxon>Glomeromycetes</taxon>
        <taxon>Glomerales</taxon>
        <taxon>Glomeraceae</taxon>
        <taxon>Rhizophagus</taxon>
    </lineage>
</organism>
<dbReference type="InterPro" id="IPR011009">
    <property type="entry name" value="Kinase-like_dom_sf"/>
</dbReference>
<evidence type="ECO:0000313" key="5">
    <source>
        <dbReference type="Proteomes" id="UP000234323"/>
    </source>
</evidence>
<name>A0A2I1FZD8_9GLOM</name>
<keyword evidence="5" id="KW-1185">Reference proteome</keyword>
<dbReference type="Proteomes" id="UP000234323">
    <property type="component" value="Unassembled WGS sequence"/>
</dbReference>
<dbReference type="SUPFAM" id="SSF47769">
    <property type="entry name" value="SAM/Pointed domain"/>
    <property type="match status" value="1"/>
</dbReference>
<proteinExistence type="predicted"/>
<dbReference type="Gene3D" id="1.10.150.50">
    <property type="entry name" value="Transcription Factor, Ets-1"/>
    <property type="match status" value="1"/>
</dbReference>
<sequence length="631" mass="70870">MSASTTTEPSIEEVEGYNTDALITFLNGKNFGLNENEIQIIREQGIDGASFLMLNEERFKECNIRMGPRAKLVNWINNLNNQSQPVVGQGDFPNLNSLKDVVEEIVRGLDFKLEQGFNKVRRAIEEAIYSPGTHIVFPLEWTTSSKRSGNGRFTNPPNRNADPREEEVQQYFINECRELEKSPNIKNKLIVVDKHSSPSLGTRKPDFLFISKGSHLNMLNVVAVGEIKKRGSDNFNSAQIGQAISFGEKVLQLQPRRTFVYVVLTDSIVINIYVVHRVDQNTHSNPTTQFTYQYITPAFLEFSGARDADNTGWKLLVTIMESSPNILGWVEPSLKFGNNTVNLVRSIGVGRTSVVYEGKHNDALVAVKVAKKANYLPCFESEYTALNDLSSLNSLHIPKILFNSVDALVISQVCERIGNLRKKDIKDIISTLEKGNHNFAFAGALECMPDNILQSIVNDGDDINYGPGVDLTCLLEIVEEEGTGRVDYAIKALEELLCITEGKLHQVVMGFAQNLVQCESALQVNKKNRKRKSGEAFGEDFDYIYGIVTTASEWYFILFASDGISSTSKDPLNIRFSESALKEGSEEEKDLRKNVKRVMEVIVGLLKDRLESVDEEPDRKKARIEEYRSKK</sequence>
<reference evidence="4 5" key="1">
    <citation type="submission" date="2015-10" db="EMBL/GenBank/DDBJ databases">
        <title>Genome analyses suggest a sexual origin of heterokaryosis in a supposedly ancient asexual fungus.</title>
        <authorList>
            <person name="Ropars J."/>
            <person name="Sedzielewska K."/>
            <person name="Noel J."/>
            <person name="Charron P."/>
            <person name="Farinelli L."/>
            <person name="Marton T."/>
            <person name="Kruger M."/>
            <person name="Pelin A."/>
            <person name="Brachmann A."/>
            <person name="Corradi N."/>
        </authorList>
    </citation>
    <scope>NUCLEOTIDE SEQUENCE [LARGE SCALE GENOMIC DNA]</scope>
    <source>
        <strain evidence="4 5">A4</strain>
    </source>
</reference>
<dbReference type="InterPro" id="IPR049229">
    <property type="entry name" value="DUF6826"/>
</dbReference>
<dbReference type="SUPFAM" id="SSF56112">
    <property type="entry name" value="Protein kinase-like (PK-like)"/>
    <property type="match status" value="1"/>
</dbReference>
<dbReference type="Pfam" id="PF20713">
    <property type="entry name" value="DUF6826"/>
    <property type="match status" value="1"/>
</dbReference>
<feature type="compositionally biased region" description="Polar residues" evidence="2">
    <location>
        <begin position="146"/>
        <end position="158"/>
    </location>
</feature>
<dbReference type="VEuPathDB" id="FungiDB:RhiirFUN_009492"/>
<evidence type="ECO:0000256" key="2">
    <source>
        <dbReference type="SAM" id="MobiDB-lite"/>
    </source>
</evidence>